<evidence type="ECO:0000259" key="7">
    <source>
        <dbReference type="Pfam" id="PF20684"/>
    </source>
</evidence>
<dbReference type="PANTHER" id="PTHR33048">
    <property type="entry name" value="PTH11-LIKE INTEGRAL MEMBRANE PROTEIN (AFU_ORTHOLOGUE AFUA_5G11245)"/>
    <property type="match status" value="1"/>
</dbReference>
<keyword evidence="2 6" id="KW-0812">Transmembrane</keyword>
<keyword evidence="9" id="KW-1185">Reference proteome</keyword>
<comment type="subcellular location">
    <subcellularLocation>
        <location evidence="1">Membrane</location>
        <topology evidence="1">Multi-pass membrane protein</topology>
    </subcellularLocation>
</comment>
<dbReference type="InterPro" id="IPR052337">
    <property type="entry name" value="SAT4-like"/>
</dbReference>
<dbReference type="AlphaFoldDB" id="A0A8H3EX14"/>
<sequence length="189" mass="21339">MASRMMPPSQPDYDKGPAGLGIISSFFSLATISVFLRLYVRLKNHAHGWDDYFIYASWIMAVYNQVVFAFLTKYGMGRHYEYILPTMPNLIETFVIGELGFHVAIGLLRISICKFVLRLTQGTHPRTRTALYITLSLNGAVTLAAVFTIGFQCQPLRKIWTPMIEGTCINRQIFTNIMTVVGGMLPHPK</sequence>
<evidence type="ECO:0000313" key="8">
    <source>
        <dbReference type="EMBL" id="CAF9914236.1"/>
    </source>
</evidence>
<dbReference type="InterPro" id="IPR049326">
    <property type="entry name" value="Rhodopsin_dom_fungi"/>
</dbReference>
<keyword evidence="3 6" id="KW-1133">Transmembrane helix</keyword>
<evidence type="ECO:0000256" key="6">
    <source>
        <dbReference type="SAM" id="Phobius"/>
    </source>
</evidence>
<name>A0A8H3EX14_9LECA</name>
<feature type="transmembrane region" description="Helical" evidence="6">
    <location>
        <begin position="20"/>
        <end position="40"/>
    </location>
</feature>
<comment type="similarity">
    <text evidence="5">Belongs to the SAT4 family.</text>
</comment>
<protein>
    <recommendedName>
        <fullName evidence="7">Rhodopsin domain-containing protein</fullName>
    </recommendedName>
</protein>
<evidence type="ECO:0000256" key="5">
    <source>
        <dbReference type="ARBA" id="ARBA00038359"/>
    </source>
</evidence>
<feature type="transmembrane region" description="Helical" evidence="6">
    <location>
        <begin position="94"/>
        <end position="117"/>
    </location>
</feature>
<feature type="domain" description="Rhodopsin" evidence="7">
    <location>
        <begin position="36"/>
        <end position="180"/>
    </location>
</feature>
<dbReference type="PANTHER" id="PTHR33048:SF123">
    <property type="entry name" value="INTEGRAL MEMBRANE PROTEIN"/>
    <property type="match status" value="1"/>
</dbReference>
<proteinExistence type="inferred from homology"/>
<dbReference type="OrthoDB" id="3934549at2759"/>
<dbReference type="EMBL" id="CAJPDS010000014">
    <property type="protein sequence ID" value="CAF9914236.1"/>
    <property type="molecule type" value="Genomic_DNA"/>
</dbReference>
<feature type="transmembrane region" description="Helical" evidence="6">
    <location>
        <begin position="129"/>
        <end position="151"/>
    </location>
</feature>
<dbReference type="Proteomes" id="UP000664521">
    <property type="component" value="Unassembled WGS sequence"/>
</dbReference>
<dbReference type="GO" id="GO:0016020">
    <property type="term" value="C:membrane"/>
    <property type="evidence" value="ECO:0007669"/>
    <property type="project" value="UniProtKB-SubCell"/>
</dbReference>
<gene>
    <name evidence="8" type="ORF">HETSPECPRED_001928</name>
</gene>
<organism evidence="8 9">
    <name type="scientific">Heterodermia speciosa</name>
    <dbReference type="NCBI Taxonomy" id="116794"/>
    <lineage>
        <taxon>Eukaryota</taxon>
        <taxon>Fungi</taxon>
        <taxon>Dikarya</taxon>
        <taxon>Ascomycota</taxon>
        <taxon>Pezizomycotina</taxon>
        <taxon>Lecanoromycetes</taxon>
        <taxon>OSLEUM clade</taxon>
        <taxon>Lecanoromycetidae</taxon>
        <taxon>Caliciales</taxon>
        <taxon>Physciaceae</taxon>
        <taxon>Heterodermia</taxon>
    </lineage>
</organism>
<evidence type="ECO:0000256" key="4">
    <source>
        <dbReference type="ARBA" id="ARBA00023136"/>
    </source>
</evidence>
<feature type="transmembrane region" description="Helical" evidence="6">
    <location>
        <begin position="52"/>
        <end position="74"/>
    </location>
</feature>
<evidence type="ECO:0000256" key="2">
    <source>
        <dbReference type="ARBA" id="ARBA00022692"/>
    </source>
</evidence>
<dbReference type="Pfam" id="PF20684">
    <property type="entry name" value="Fung_rhodopsin"/>
    <property type="match status" value="1"/>
</dbReference>
<keyword evidence="4 6" id="KW-0472">Membrane</keyword>
<accession>A0A8H3EX14</accession>
<evidence type="ECO:0000256" key="3">
    <source>
        <dbReference type="ARBA" id="ARBA00022989"/>
    </source>
</evidence>
<comment type="caution">
    <text evidence="8">The sequence shown here is derived from an EMBL/GenBank/DDBJ whole genome shotgun (WGS) entry which is preliminary data.</text>
</comment>
<evidence type="ECO:0000256" key="1">
    <source>
        <dbReference type="ARBA" id="ARBA00004141"/>
    </source>
</evidence>
<evidence type="ECO:0000313" key="9">
    <source>
        <dbReference type="Proteomes" id="UP000664521"/>
    </source>
</evidence>
<reference evidence="8" key="1">
    <citation type="submission" date="2021-03" db="EMBL/GenBank/DDBJ databases">
        <authorList>
            <person name="Tagirdzhanova G."/>
        </authorList>
    </citation>
    <scope>NUCLEOTIDE SEQUENCE</scope>
</reference>